<evidence type="ECO:0000256" key="4">
    <source>
        <dbReference type="ARBA" id="ARBA00022695"/>
    </source>
</evidence>
<dbReference type="CDD" id="cd05403">
    <property type="entry name" value="NT_KNTase_like"/>
    <property type="match status" value="1"/>
</dbReference>
<name>A0ABU9EEI1_9BACT</name>
<dbReference type="Proteomes" id="UP001484239">
    <property type="component" value="Unassembled WGS sequence"/>
</dbReference>
<dbReference type="InterPro" id="IPR052038">
    <property type="entry name" value="Type-VII_TA_antitoxin"/>
</dbReference>
<evidence type="ECO:0000256" key="2">
    <source>
        <dbReference type="ARBA" id="ARBA00022649"/>
    </source>
</evidence>
<organism evidence="11 12">
    <name type="scientific">Gaopeijia maritima</name>
    <dbReference type="NCBI Taxonomy" id="3119007"/>
    <lineage>
        <taxon>Bacteria</taxon>
        <taxon>Pseudomonadati</taxon>
        <taxon>Gemmatimonadota</taxon>
        <taxon>Longimicrobiia</taxon>
        <taxon>Gaopeijiales</taxon>
        <taxon>Gaopeijiaceae</taxon>
        <taxon>Gaopeijia</taxon>
    </lineage>
</organism>
<dbReference type="PANTHER" id="PTHR33571:SF12">
    <property type="entry name" value="BSL3053 PROTEIN"/>
    <property type="match status" value="1"/>
</dbReference>
<keyword evidence="8" id="KW-0460">Magnesium</keyword>
<keyword evidence="2" id="KW-1277">Toxin-antitoxin system</keyword>
<gene>
    <name evidence="11" type="ORF">WI372_15230</name>
</gene>
<sequence length="95" mass="10581">MVIVVEHLREQVEAVMRRRGVTRASVFGSVARGEATPESDVDFLVEFEKGRSLLDLSGLRLDLQDVLGLDVDVATPASLHPEMRDRILAELVRIL</sequence>
<evidence type="ECO:0000256" key="3">
    <source>
        <dbReference type="ARBA" id="ARBA00022679"/>
    </source>
</evidence>
<comment type="cofactor">
    <cofactor evidence="1">
        <name>Mg(2+)</name>
        <dbReference type="ChEBI" id="CHEBI:18420"/>
    </cofactor>
</comment>
<proteinExistence type="inferred from homology"/>
<dbReference type="RefSeq" id="WP_405274300.1">
    <property type="nucleotide sequence ID" value="NZ_CP144380.1"/>
</dbReference>
<dbReference type="PANTHER" id="PTHR33571">
    <property type="entry name" value="SSL8005 PROTEIN"/>
    <property type="match status" value="1"/>
</dbReference>
<evidence type="ECO:0000256" key="5">
    <source>
        <dbReference type="ARBA" id="ARBA00022723"/>
    </source>
</evidence>
<keyword evidence="3" id="KW-0808">Transferase</keyword>
<feature type="domain" description="Polymerase nucleotidyl transferase" evidence="10">
    <location>
        <begin position="9"/>
        <end position="92"/>
    </location>
</feature>
<protein>
    <submittedName>
        <fullName evidence="11">Nucleotidyltransferase family protein</fullName>
    </submittedName>
</protein>
<evidence type="ECO:0000256" key="6">
    <source>
        <dbReference type="ARBA" id="ARBA00022741"/>
    </source>
</evidence>
<dbReference type="Gene3D" id="3.30.460.10">
    <property type="entry name" value="Beta Polymerase, domain 2"/>
    <property type="match status" value="1"/>
</dbReference>
<accession>A0ABU9EEI1</accession>
<keyword evidence="6" id="KW-0547">Nucleotide-binding</keyword>
<dbReference type="Pfam" id="PF01909">
    <property type="entry name" value="NTP_transf_2"/>
    <property type="match status" value="1"/>
</dbReference>
<keyword evidence="5" id="KW-0479">Metal-binding</keyword>
<comment type="similarity">
    <text evidence="9">Belongs to the MntA antitoxin family.</text>
</comment>
<evidence type="ECO:0000313" key="11">
    <source>
        <dbReference type="EMBL" id="MEK9502345.1"/>
    </source>
</evidence>
<dbReference type="InterPro" id="IPR043519">
    <property type="entry name" value="NT_sf"/>
</dbReference>
<comment type="caution">
    <text evidence="11">The sequence shown here is derived from an EMBL/GenBank/DDBJ whole genome shotgun (WGS) entry which is preliminary data.</text>
</comment>
<reference evidence="11 12" key="1">
    <citation type="submission" date="2024-02" db="EMBL/GenBank/DDBJ databases">
        <title>A novel Gemmatimonadota bacterium.</title>
        <authorList>
            <person name="Du Z.-J."/>
            <person name="Ye Y.-Q."/>
        </authorList>
    </citation>
    <scope>NUCLEOTIDE SEQUENCE [LARGE SCALE GENOMIC DNA]</scope>
    <source>
        <strain evidence="11 12">DH-20</strain>
    </source>
</reference>
<evidence type="ECO:0000256" key="1">
    <source>
        <dbReference type="ARBA" id="ARBA00001946"/>
    </source>
</evidence>
<dbReference type="SUPFAM" id="SSF81301">
    <property type="entry name" value="Nucleotidyltransferase"/>
    <property type="match status" value="1"/>
</dbReference>
<dbReference type="EMBL" id="JBBHLI010000010">
    <property type="protein sequence ID" value="MEK9502345.1"/>
    <property type="molecule type" value="Genomic_DNA"/>
</dbReference>
<keyword evidence="4" id="KW-0548">Nucleotidyltransferase</keyword>
<evidence type="ECO:0000313" key="12">
    <source>
        <dbReference type="Proteomes" id="UP001484239"/>
    </source>
</evidence>
<evidence type="ECO:0000256" key="8">
    <source>
        <dbReference type="ARBA" id="ARBA00022842"/>
    </source>
</evidence>
<keyword evidence="12" id="KW-1185">Reference proteome</keyword>
<evidence type="ECO:0000256" key="7">
    <source>
        <dbReference type="ARBA" id="ARBA00022840"/>
    </source>
</evidence>
<evidence type="ECO:0000259" key="10">
    <source>
        <dbReference type="Pfam" id="PF01909"/>
    </source>
</evidence>
<dbReference type="InterPro" id="IPR002934">
    <property type="entry name" value="Polymerase_NTP_transf_dom"/>
</dbReference>
<keyword evidence="7" id="KW-0067">ATP-binding</keyword>
<evidence type="ECO:0000256" key="9">
    <source>
        <dbReference type="ARBA" id="ARBA00038276"/>
    </source>
</evidence>